<gene>
    <name evidence="1" type="ORF">METZ01_LOCUS247626</name>
</gene>
<dbReference type="EMBL" id="UINC01065281">
    <property type="protein sequence ID" value="SVB94772.1"/>
    <property type="molecule type" value="Genomic_DNA"/>
</dbReference>
<feature type="non-terminal residue" evidence="1">
    <location>
        <position position="280"/>
    </location>
</feature>
<evidence type="ECO:0000313" key="1">
    <source>
        <dbReference type="EMBL" id="SVB94772.1"/>
    </source>
</evidence>
<proteinExistence type="predicted"/>
<feature type="non-terminal residue" evidence="1">
    <location>
        <position position="1"/>
    </location>
</feature>
<name>A0A382I612_9ZZZZ</name>
<dbReference type="AlphaFoldDB" id="A0A382I612"/>
<accession>A0A382I612</accession>
<organism evidence="1">
    <name type="scientific">marine metagenome</name>
    <dbReference type="NCBI Taxonomy" id="408172"/>
    <lineage>
        <taxon>unclassified sequences</taxon>
        <taxon>metagenomes</taxon>
        <taxon>ecological metagenomes</taxon>
    </lineage>
</organism>
<protein>
    <submittedName>
        <fullName evidence="1">Uncharacterized protein</fullName>
    </submittedName>
</protein>
<sequence length="280" mass="31174">MTNKNIFEALSSFQAGLGTDPFENYCVSALAYLLETKQSQLTELLTSVAECFGTVKETHCQVLVDDQIVSLLVESTNNKRLFIKINTQTNNNIEERTKLQTLKADNAVLLWISFKGDTPPSNWVSVTWEQIGETLGTSSEKLALEFGNFIQTDILGHGSVTVQQALKTNKLYALGGAVIREKYGVNTEYLNSASQAIQGEFRYLGTTFSGNTPDLQFWIGIVNQTLPLSSHYQLILASKNTEVQNPVDKPRVTDNWGWKGWTGLGEITTSLEHSHYKDLL</sequence>
<reference evidence="1" key="1">
    <citation type="submission" date="2018-05" db="EMBL/GenBank/DDBJ databases">
        <authorList>
            <person name="Lanie J.A."/>
            <person name="Ng W.-L."/>
            <person name="Kazmierczak K.M."/>
            <person name="Andrzejewski T.M."/>
            <person name="Davidsen T.M."/>
            <person name="Wayne K.J."/>
            <person name="Tettelin H."/>
            <person name="Glass J.I."/>
            <person name="Rusch D."/>
            <person name="Podicherti R."/>
            <person name="Tsui H.-C.T."/>
            <person name="Winkler M.E."/>
        </authorList>
    </citation>
    <scope>NUCLEOTIDE SEQUENCE</scope>
</reference>